<dbReference type="Pfam" id="PF24492">
    <property type="entry name" value="HEAT_ECM29"/>
    <property type="match status" value="1"/>
</dbReference>
<keyword evidence="4 7" id="KW-0647">Proteasome</keyword>
<name>A0A9P4KBK3_9PLEO</name>
<keyword evidence="8" id="KW-1185">Reference proteome</keyword>
<proteinExistence type="predicted"/>
<feature type="domain" description="Proteasome component Ecm29 N-terminal" evidence="5">
    <location>
        <begin position="14"/>
        <end position="536"/>
    </location>
</feature>
<gene>
    <name evidence="7" type="ORF">CC78DRAFT_493297</name>
</gene>
<dbReference type="GO" id="GO:0060090">
    <property type="term" value="F:molecular adaptor activity"/>
    <property type="evidence" value="ECO:0007669"/>
    <property type="project" value="InterPro"/>
</dbReference>
<evidence type="ECO:0000256" key="1">
    <source>
        <dbReference type="ARBA" id="ARBA00004496"/>
    </source>
</evidence>
<dbReference type="Pfam" id="PF13001">
    <property type="entry name" value="ECM29_N"/>
    <property type="match status" value="1"/>
</dbReference>
<keyword evidence="2" id="KW-0963">Cytoplasm</keyword>
<evidence type="ECO:0000256" key="4">
    <source>
        <dbReference type="ARBA" id="ARBA00022942"/>
    </source>
</evidence>
<feature type="domain" description="Proteasome adapter and scaffold protein ECM29 HEAT-repeat" evidence="6">
    <location>
        <begin position="1335"/>
        <end position="1496"/>
    </location>
</feature>
<dbReference type="SUPFAM" id="SSF48371">
    <property type="entry name" value="ARM repeat"/>
    <property type="match status" value="2"/>
</dbReference>
<dbReference type="InterPro" id="IPR011989">
    <property type="entry name" value="ARM-like"/>
</dbReference>
<comment type="subcellular location">
    <subcellularLocation>
        <location evidence="1">Cytoplasm</location>
    </subcellularLocation>
</comment>
<dbReference type="Proteomes" id="UP000800093">
    <property type="component" value="Unassembled WGS sequence"/>
</dbReference>
<dbReference type="PANTHER" id="PTHR23346">
    <property type="entry name" value="TRANSLATIONAL ACTIVATOR GCN1-RELATED"/>
    <property type="match status" value="1"/>
</dbReference>
<dbReference type="PANTHER" id="PTHR23346:SF19">
    <property type="entry name" value="PROTEASOME ADAPTER AND SCAFFOLD PROTEIN ECM29"/>
    <property type="match status" value="1"/>
</dbReference>
<dbReference type="OrthoDB" id="16066at2759"/>
<protein>
    <submittedName>
        <fullName evidence="7">Major component of the proteasome</fullName>
    </submittedName>
</protein>
<dbReference type="InterPro" id="IPR055443">
    <property type="entry name" value="HEAT_ECM29"/>
</dbReference>
<dbReference type="InterPro" id="IPR024372">
    <property type="entry name" value="Ecm29_N"/>
</dbReference>
<dbReference type="Gene3D" id="1.25.10.10">
    <property type="entry name" value="Leucine-rich Repeat Variant"/>
    <property type="match status" value="3"/>
</dbReference>
<evidence type="ECO:0000256" key="3">
    <source>
        <dbReference type="ARBA" id="ARBA00022737"/>
    </source>
</evidence>
<dbReference type="GO" id="GO:0036503">
    <property type="term" value="P:ERAD pathway"/>
    <property type="evidence" value="ECO:0007669"/>
    <property type="project" value="TreeGrafter"/>
</dbReference>
<dbReference type="GO" id="GO:0043248">
    <property type="term" value="P:proteasome assembly"/>
    <property type="evidence" value="ECO:0007669"/>
    <property type="project" value="InterPro"/>
</dbReference>
<sequence length="1871" mass="207634">MASAGSEERELSLVGKVEMRIALAETDKKLEDLLKMYLAPLLLKLGSNSLAVRNKVISICQHINTRIKPQEIKLPVAALLKQFKENANVPLIRHFDILYIQQGISRLPVDDRLELLPVLVHGIASDYSKSAQHASQLFHLTLRLLTHFKLPLRGSKEDDEIRATLGLNDEDAAFLSHWFGKLLLLSIVRTGNIKPEASLRCPGLSTDEYKFLTLQGKQDAWAPAADAGLNHTETKALITRFLASGMFTDEEKFLPALFASADGNSRISEVGEDTLKRVMSTKDLEDSELIENLLNLYFGSSAADGALPVRIPLRIKILSVLSKSITSSKFPKQIARIVEEGLLSVEQTQNGRGVVSRETSKFRAAIFSLVNFVARRSSAEELSSVAEGLVGNLRGFIEDQGWPTPDRDQDLELRRYGYETIGLLAKAAPKTILLEPSLGLVEWLFRSLREDSSGKEVAVSIEEALSSILGPFTNQIPETVQWKFRKVLLRYAVTSQSNGLGDTNKFSRSTRYVATRFANRCLPFGDVLARWIDILAVSGGSTERHEVLEEGRKGLDPYWYRMLNSLPGSDLPKDQVALPDFDELVNFIFSQRQSDEVGMDADDQESVISLVQNFHWNFPNTFPSVIAFCTHVATHAALSAKGVQSEPSEDWGRKMDTLLSSDQRARQAFRSYAADNFHARSLAAVLRASFNSLCHYESSDVEDLGKTFVQLCSLCPATIWVRAGIVQEFRALEPSILSNNTGRRAAAAHAYGLLASHDACRQESVQRSQKLLLDKLQEWQTAVGGEINQVSGAIVSLGYYFSRKYWRNVGSLRNDSPVYQLLEIILSILEESRDSTLKEAVYLCIDQLSLFHVISPSSVSRYSKFQDVVQQLFDAAKTGITNAILALGHFSMLPDEASNPETDTGNKTNYDFIADKLYELHEVRQPEVQFSVGEALSCFAIGWESSALIAALDIQHSDQPTDPWDTPLLTPSGPTREKTLASVIDKTIKGSRQSKPALKKASVIWLLCLLQYCGHKPEMQEYLAQCQNAFKQCLSDRDEVVQEAASRGLGLVYEKGDRQLKDDLVRDLVNSFSDNRSKMSGTVSEDTQLFEPGALPTGEGSITTYKDILNLAAEVGDSSLVYRFMSLASNNSIWSSRAAFGRFGLSNIFSDSSVDGYLAENQKLYPKLYRYRFDPNPNVQRSMNDIWNALVKDSSSTIDKNFDIIMDDLLNSILTKEWRVREASCAAIADLVQGRNLEKYEKYLGQIWDKCFKVLDDIKETVRVAAAKLARVLTGILTRSLEAGDSALRNAGAMLSRVLPFLLSTSGLESSAEEVRIFALHTLLQIVKKSNAKILNPHVPELVERLLGLLTSLEPEAVNYIHLNAAKYNLTEQKIDDMRLQSVRSSPLTESIEQCLDLADGDTMKNLVPRIEAAMKNAVGLPSKAGCARILVTLSTRQNFLFKPYADGFLKLIQKYVHDRNDTVSSSYAASAGYVARLASDKQLLATVHFCHKLYLESDDDKSRLTAGDIILSISRNAADRFNSLSSSLLPFIFLAKHDSHVQVKKLFEDTWSDNVAGTRAVLLYLKEIISLSDKYIDNPKWVLKHTASKTVADVAISITSGSEEISKADAEIIWPTLDKAMGGKTWEGKEAVLEAFVKFVERGKSLWVDDQKVAKQMEKVAVREAKRQNKSYRPFALEALGKICKARTDLQLSSTVVEIVEGVLDELLVGEEDGEKMDVDGGEVLKDVALQEKTLSACVSSLLDSLNPSKLSAPKLSERMTSILLLAVKANSTHARDIHLTTFKSLQSLFDRIPKDAPLADPRVKSALEKLLFDPSFEGLPEAMRLKRAEALLVVGKSKDCVWVAERVTPEVEGAERSAVVRGVLAKVGK</sequence>
<organism evidence="7 8">
    <name type="scientific">Lojkania enalia</name>
    <dbReference type="NCBI Taxonomy" id="147567"/>
    <lineage>
        <taxon>Eukaryota</taxon>
        <taxon>Fungi</taxon>
        <taxon>Dikarya</taxon>
        <taxon>Ascomycota</taxon>
        <taxon>Pezizomycotina</taxon>
        <taxon>Dothideomycetes</taxon>
        <taxon>Pleosporomycetidae</taxon>
        <taxon>Pleosporales</taxon>
        <taxon>Pleosporales incertae sedis</taxon>
        <taxon>Lojkania</taxon>
    </lineage>
</organism>
<keyword evidence="3" id="KW-0677">Repeat</keyword>
<reference evidence="8" key="1">
    <citation type="journal article" date="2020" name="Stud. Mycol.">
        <title>101 Dothideomycetes genomes: A test case for predicting lifestyles and emergence of pathogens.</title>
        <authorList>
            <person name="Haridas S."/>
            <person name="Albert R."/>
            <person name="Binder M."/>
            <person name="Bloem J."/>
            <person name="LaButti K."/>
            <person name="Salamov A."/>
            <person name="Andreopoulos B."/>
            <person name="Baker S."/>
            <person name="Barry K."/>
            <person name="Bills G."/>
            <person name="Bluhm B."/>
            <person name="Cannon C."/>
            <person name="Castanera R."/>
            <person name="Culley D."/>
            <person name="Daum C."/>
            <person name="Ezra D."/>
            <person name="Gonzalez J."/>
            <person name="Henrissat B."/>
            <person name="Kuo A."/>
            <person name="Liang C."/>
            <person name="Lipzen A."/>
            <person name="Lutzoni F."/>
            <person name="Magnuson J."/>
            <person name="Mondo S."/>
            <person name="Nolan M."/>
            <person name="Ohm R."/>
            <person name="Pangilinan J."/>
            <person name="Park H.-J."/>
            <person name="Ramirez L."/>
            <person name="Alfaro M."/>
            <person name="Sun H."/>
            <person name="Tritt A."/>
            <person name="Yoshinaga Y."/>
            <person name="Zwiers L.-H."/>
            <person name="Turgeon B."/>
            <person name="Goodwin S."/>
            <person name="Spatafora J."/>
            <person name="Crous P."/>
            <person name="Grigoriev I."/>
        </authorList>
    </citation>
    <scope>NUCLEOTIDE SEQUENCE [LARGE SCALE GENOMIC DNA]</scope>
    <source>
        <strain evidence="8">CBS 304.66</strain>
    </source>
</reference>
<dbReference type="InterPro" id="IPR016024">
    <property type="entry name" value="ARM-type_fold"/>
</dbReference>
<evidence type="ECO:0000256" key="2">
    <source>
        <dbReference type="ARBA" id="ARBA00022490"/>
    </source>
</evidence>
<dbReference type="GO" id="GO:0005737">
    <property type="term" value="C:cytoplasm"/>
    <property type="evidence" value="ECO:0007669"/>
    <property type="project" value="UniProtKB-SubCell"/>
</dbReference>
<comment type="caution">
    <text evidence="7">The sequence shown here is derived from an EMBL/GenBank/DDBJ whole genome shotgun (WGS) entry which is preliminary data.</text>
</comment>
<dbReference type="Pfam" id="PF23731">
    <property type="entry name" value="ARM_ECM29_C"/>
    <property type="match status" value="1"/>
</dbReference>
<evidence type="ECO:0000313" key="7">
    <source>
        <dbReference type="EMBL" id="KAF2265666.1"/>
    </source>
</evidence>
<evidence type="ECO:0000313" key="8">
    <source>
        <dbReference type="Proteomes" id="UP000800093"/>
    </source>
</evidence>
<accession>A0A9P4KBK3</accession>
<dbReference type="GO" id="GO:0000502">
    <property type="term" value="C:proteasome complex"/>
    <property type="evidence" value="ECO:0007669"/>
    <property type="project" value="UniProtKB-KW"/>
</dbReference>
<evidence type="ECO:0000259" key="5">
    <source>
        <dbReference type="Pfam" id="PF13001"/>
    </source>
</evidence>
<dbReference type="EMBL" id="ML986604">
    <property type="protein sequence ID" value="KAF2265666.1"/>
    <property type="molecule type" value="Genomic_DNA"/>
</dbReference>
<dbReference type="GO" id="GO:0005634">
    <property type="term" value="C:nucleus"/>
    <property type="evidence" value="ECO:0007669"/>
    <property type="project" value="TreeGrafter"/>
</dbReference>
<evidence type="ECO:0000259" key="6">
    <source>
        <dbReference type="Pfam" id="PF24492"/>
    </source>
</evidence>